<reference evidence="6 7" key="1">
    <citation type="submission" date="2020-04" db="EMBL/GenBank/DDBJ databases">
        <title>Genome sequencing of novel species.</title>
        <authorList>
            <person name="Heo J."/>
            <person name="Kim S.-J."/>
            <person name="Kim J.-S."/>
            <person name="Hong S.-B."/>
            <person name="Kwon S.-W."/>
        </authorList>
    </citation>
    <scope>NUCLEOTIDE SEQUENCE [LARGE SCALE GENOMIC DNA]</scope>
    <source>
        <strain evidence="6 7">GN2-R2</strain>
    </source>
</reference>
<evidence type="ECO:0000313" key="7">
    <source>
        <dbReference type="Proteomes" id="UP000502415"/>
    </source>
</evidence>
<feature type="region of interest" description="Disordered" evidence="3">
    <location>
        <begin position="598"/>
        <end position="619"/>
    </location>
</feature>
<dbReference type="InterPro" id="IPR016035">
    <property type="entry name" value="Acyl_Trfase/lysoPLipase"/>
</dbReference>
<feature type="transmembrane region" description="Helical" evidence="4">
    <location>
        <begin position="171"/>
        <end position="192"/>
    </location>
</feature>
<name>A0A7Z2VVF8_9BURK</name>
<dbReference type="AlphaFoldDB" id="A0A7Z2VVF8"/>
<keyword evidence="4" id="KW-1133">Transmembrane helix</keyword>
<keyword evidence="7" id="KW-1185">Reference proteome</keyword>
<dbReference type="PROSITE" id="PS51635">
    <property type="entry name" value="PNPLA"/>
    <property type="match status" value="1"/>
</dbReference>
<feature type="domain" description="PNPLA" evidence="5">
    <location>
        <begin position="11"/>
        <end position="386"/>
    </location>
</feature>
<evidence type="ECO:0000313" key="6">
    <source>
        <dbReference type="EMBL" id="QJE00032.1"/>
    </source>
</evidence>
<feature type="short sequence motif" description="DGA/G" evidence="2">
    <location>
        <begin position="373"/>
        <end position="375"/>
    </location>
</feature>
<evidence type="ECO:0000256" key="3">
    <source>
        <dbReference type="SAM" id="MobiDB-lite"/>
    </source>
</evidence>
<dbReference type="GO" id="GO:0016787">
    <property type="term" value="F:hydrolase activity"/>
    <property type="evidence" value="ECO:0007669"/>
    <property type="project" value="UniProtKB-UniRule"/>
</dbReference>
<keyword evidence="2" id="KW-0378">Hydrolase</keyword>
<dbReference type="Proteomes" id="UP000502415">
    <property type="component" value="Chromosome"/>
</dbReference>
<organism evidence="6 7">
    <name type="scientific">Massilia forsythiae</name>
    <dbReference type="NCBI Taxonomy" id="2728020"/>
    <lineage>
        <taxon>Bacteria</taxon>
        <taxon>Pseudomonadati</taxon>
        <taxon>Pseudomonadota</taxon>
        <taxon>Betaproteobacteria</taxon>
        <taxon>Burkholderiales</taxon>
        <taxon>Oxalobacteraceae</taxon>
        <taxon>Telluria group</taxon>
        <taxon>Massilia</taxon>
    </lineage>
</organism>
<keyword evidence="4" id="KW-0812">Transmembrane</keyword>
<gene>
    <name evidence="6" type="ORF">HH212_08325</name>
</gene>
<keyword evidence="4" id="KW-0472">Membrane</keyword>
<dbReference type="Gene3D" id="3.40.1090.10">
    <property type="entry name" value="Cytosolic phospholipase A2 catalytic domain"/>
    <property type="match status" value="1"/>
</dbReference>
<keyword evidence="1 2" id="KW-0443">Lipid metabolism</keyword>
<feature type="transmembrane region" description="Helical" evidence="4">
    <location>
        <begin position="126"/>
        <end position="151"/>
    </location>
</feature>
<proteinExistence type="predicted"/>
<dbReference type="SUPFAM" id="SSF52151">
    <property type="entry name" value="FabD/lysophospholipase-like"/>
    <property type="match status" value="1"/>
</dbReference>
<feature type="short sequence motif" description="GXSXG" evidence="2">
    <location>
        <begin position="41"/>
        <end position="45"/>
    </location>
</feature>
<evidence type="ECO:0000256" key="4">
    <source>
        <dbReference type="SAM" id="Phobius"/>
    </source>
</evidence>
<keyword evidence="2" id="KW-0442">Lipid degradation</keyword>
<dbReference type="KEGG" id="mfy:HH212_08325"/>
<feature type="transmembrane region" description="Helical" evidence="4">
    <location>
        <begin position="34"/>
        <end position="55"/>
    </location>
</feature>
<evidence type="ECO:0000259" key="5">
    <source>
        <dbReference type="PROSITE" id="PS51635"/>
    </source>
</evidence>
<evidence type="ECO:0000256" key="1">
    <source>
        <dbReference type="ARBA" id="ARBA00023098"/>
    </source>
</evidence>
<dbReference type="RefSeq" id="WP_169434979.1">
    <property type="nucleotide sequence ID" value="NZ_CP051685.1"/>
</dbReference>
<comment type="caution">
    <text evidence="2">Lacks conserved residue(s) required for the propagation of feature annotation.</text>
</comment>
<accession>A0A7Z2VVF8</accession>
<dbReference type="EMBL" id="CP051685">
    <property type="protein sequence ID" value="QJE00032.1"/>
    <property type="molecule type" value="Genomic_DNA"/>
</dbReference>
<dbReference type="InterPro" id="IPR002641">
    <property type="entry name" value="PNPLA_dom"/>
</dbReference>
<feature type="active site" description="Proton acceptor" evidence="2">
    <location>
        <position position="373"/>
    </location>
</feature>
<protein>
    <recommendedName>
        <fullName evidence="5">PNPLA domain-containing protein</fullName>
    </recommendedName>
</protein>
<feature type="active site" description="Nucleophile" evidence="2">
    <location>
        <position position="43"/>
    </location>
</feature>
<evidence type="ECO:0000256" key="2">
    <source>
        <dbReference type="PROSITE-ProRule" id="PRU01161"/>
    </source>
</evidence>
<dbReference type="GO" id="GO:0016042">
    <property type="term" value="P:lipid catabolic process"/>
    <property type="evidence" value="ECO:0007669"/>
    <property type="project" value="UniProtKB-UniRule"/>
</dbReference>
<sequence length="619" mass="66820">MADFLPDECDIVMEGGVTSGVVYPAFVARLAKRFTLRSIGGASVGAVAAIASAAAQYKRNRVRKSGQGSDDGFYLLAKLPRRLRATVAGKTRLFSLFQPCTDLSAHFRVLAAALNAGSRPRAAARIVLALPLHFAPGALLGSSAWLLGAFVSSGLVGGHWPLTMAGWLAGGLWFGLSMAAAALLGAVLHAAISAWRGLRHNRCGICPGLRSGPGQPPALTEWLHATVQEIAGLPLDQPLTFGQLRASEPPIELALMSTGVSELRAHRLPYASADLVFRASELAHLFPPEIVAWLIAHAGAPRHGARTQALLQEHNRQGMDYHFMPPADDLPVLVAARMSLSFPLLLQAVPLYRIRALPLPGSGVELLRVWFSDGGLTSNFPIHFFDAILPTRPTFGVTLQDDLQEDRQSRLAGPTARVTLPENNNEGITTAYVAIDDAAGVPLLPRFLSALLATVRGWRDEALKRTPGYRDRVVVIRHKRSEGGLNLDMKRQAIRIMSASGATAAHQLIERFLDPVAAQNGWLNHRWVRMRSTAAVLQDTLSPLHQAWHDARLAPSYAALWQAQGQQALPAYRLSEANRVAGDILWKGIVAIPPQIGPANLSDHAPRPQPELVISPKQS</sequence>